<dbReference type="RefSeq" id="WP_165638139.1">
    <property type="nucleotide sequence ID" value="NZ_JAVJPO010000015.1"/>
</dbReference>
<dbReference type="PRINTS" id="PR00455">
    <property type="entry name" value="HTHTETR"/>
</dbReference>
<keyword evidence="1 2" id="KW-0238">DNA-binding</keyword>
<keyword evidence="5" id="KW-1185">Reference proteome</keyword>
<feature type="domain" description="HTH tetR-type" evidence="3">
    <location>
        <begin position="8"/>
        <end position="68"/>
    </location>
</feature>
<dbReference type="InterPro" id="IPR041484">
    <property type="entry name" value="TetR_C_25"/>
</dbReference>
<evidence type="ECO:0000313" key="5">
    <source>
        <dbReference type="Proteomes" id="UP000818266"/>
    </source>
</evidence>
<protein>
    <submittedName>
        <fullName evidence="4">TetR/AcrR family transcriptional regulator</fullName>
    </submittedName>
</protein>
<reference evidence="4 5" key="1">
    <citation type="submission" date="2019-06" db="EMBL/GenBank/DDBJ databases">
        <authorList>
            <person name="De-Chao Zhang Q."/>
        </authorList>
    </citation>
    <scope>NUCLEOTIDE SEQUENCE [LARGE SCALE GENOMIC DNA]</scope>
    <source>
        <strain evidence="4 5">KN1116</strain>
    </source>
</reference>
<dbReference type="Pfam" id="PF00440">
    <property type="entry name" value="TetR_N"/>
    <property type="match status" value="1"/>
</dbReference>
<dbReference type="InterPro" id="IPR001647">
    <property type="entry name" value="HTH_TetR"/>
</dbReference>
<evidence type="ECO:0000256" key="1">
    <source>
        <dbReference type="ARBA" id="ARBA00023125"/>
    </source>
</evidence>
<name>A0A9E5JNK4_9MICO</name>
<evidence type="ECO:0000259" key="3">
    <source>
        <dbReference type="PROSITE" id="PS50977"/>
    </source>
</evidence>
<proteinExistence type="predicted"/>
<dbReference type="PROSITE" id="PS50977">
    <property type="entry name" value="HTH_TETR_2"/>
    <property type="match status" value="1"/>
</dbReference>
<feature type="DNA-binding region" description="H-T-H motif" evidence="2">
    <location>
        <begin position="31"/>
        <end position="50"/>
    </location>
</feature>
<dbReference type="AlphaFoldDB" id="A0A9E5JNK4"/>
<comment type="caution">
    <text evidence="4">The sequence shown here is derived from an EMBL/GenBank/DDBJ whole genome shotgun (WGS) entry which is preliminary data.</text>
</comment>
<dbReference type="GO" id="GO:0003700">
    <property type="term" value="F:DNA-binding transcription factor activity"/>
    <property type="evidence" value="ECO:0007669"/>
    <property type="project" value="TreeGrafter"/>
</dbReference>
<dbReference type="EMBL" id="VIKT02000026">
    <property type="protein sequence ID" value="NHF63940.1"/>
    <property type="molecule type" value="Genomic_DNA"/>
</dbReference>
<dbReference type="PANTHER" id="PTHR30055:SF235">
    <property type="entry name" value="TRANSCRIPTIONAL REGULATORY PROTEIN"/>
    <property type="match status" value="1"/>
</dbReference>
<dbReference type="PANTHER" id="PTHR30055">
    <property type="entry name" value="HTH-TYPE TRANSCRIPTIONAL REGULATOR RUTR"/>
    <property type="match status" value="1"/>
</dbReference>
<gene>
    <name evidence="4" type="ORF">FK219_011970</name>
</gene>
<organism evidence="4 5">
    <name type="scientific">Microcella pacifica</name>
    <dbReference type="NCBI Taxonomy" id="2591847"/>
    <lineage>
        <taxon>Bacteria</taxon>
        <taxon>Bacillati</taxon>
        <taxon>Actinomycetota</taxon>
        <taxon>Actinomycetes</taxon>
        <taxon>Micrococcales</taxon>
        <taxon>Microbacteriaceae</taxon>
        <taxon>Microcella</taxon>
    </lineage>
</organism>
<dbReference type="InterPro" id="IPR009057">
    <property type="entry name" value="Homeodomain-like_sf"/>
</dbReference>
<dbReference type="Proteomes" id="UP000818266">
    <property type="component" value="Unassembled WGS sequence"/>
</dbReference>
<dbReference type="SUPFAM" id="SSF46689">
    <property type="entry name" value="Homeodomain-like"/>
    <property type="match status" value="1"/>
</dbReference>
<evidence type="ECO:0000256" key="2">
    <source>
        <dbReference type="PROSITE-ProRule" id="PRU00335"/>
    </source>
</evidence>
<sequence>MRSDTSDLTTRARIRDAALALFGAQGFDRTSVRAIAARAGVSAALVMHHFGSKDALRAACDAAIVDEIMGRKESMLTEGDLSSTMRRWLADIDTFRPSLDYLARMIIDGGEAGQGLFDQLVDRTEAMISQGVEDGVMTAPSDLRTTAVIVASHGIMPLLLERHIGRALGGTGLSGSGLSLDVVRRLTLPTLELYTHGLYADDSALSAARAALQERTPDP</sequence>
<accession>A0A9E5JNK4</accession>
<reference evidence="4 5" key="2">
    <citation type="submission" date="2020-03" db="EMBL/GenBank/DDBJ databases">
        <title>Chryseoglobus sp. isolated from a deep-sea seamount.</title>
        <authorList>
            <person name="Zhang D.-C."/>
        </authorList>
    </citation>
    <scope>NUCLEOTIDE SEQUENCE [LARGE SCALE GENOMIC DNA]</scope>
    <source>
        <strain evidence="4 5">KN1116</strain>
    </source>
</reference>
<dbReference type="Gene3D" id="1.10.357.10">
    <property type="entry name" value="Tetracycline Repressor, domain 2"/>
    <property type="match status" value="1"/>
</dbReference>
<evidence type="ECO:0000313" key="4">
    <source>
        <dbReference type="EMBL" id="NHF63940.1"/>
    </source>
</evidence>
<dbReference type="Pfam" id="PF17933">
    <property type="entry name" value="TetR_C_25"/>
    <property type="match status" value="1"/>
</dbReference>
<dbReference type="GO" id="GO:0000976">
    <property type="term" value="F:transcription cis-regulatory region binding"/>
    <property type="evidence" value="ECO:0007669"/>
    <property type="project" value="TreeGrafter"/>
</dbReference>
<dbReference type="InterPro" id="IPR050109">
    <property type="entry name" value="HTH-type_TetR-like_transc_reg"/>
</dbReference>